<protein>
    <recommendedName>
        <fullName evidence="4">DUF2029 domain-containing protein</fullName>
    </recommendedName>
</protein>
<keyword evidence="1" id="KW-0812">Transmembrane</keyword>
<organism evidence="2 3">
    <name type="scientific">Sphingomonas corticis</name>
    <dbReference type="NCBI Taxonomy" id="2722791"/>
    <lineage>
        <taxon>Bacteria</taxon>
        <taxon>Pseudomonadati</taxon>
        <taxon>Pseudomonadota</taxon>
        <taxon>Alphaproteobacteria</taxon>
        <taxon>Sphingomonadales</taxon>
        <taxon>Sphingomonadaceae</taxon>
        <taxon>Sphingomonas</taxon>
    </lineage>
</organism>
<feature type="transmembrane region" description="Helical" evidence="1">
    <location>
        <begin position="191"/>
        <end position="219"/>
    </location>
</feature>
<feature type="transmembrane region" description="Helical" evidence="1">
    <location>
        <begin position="306"/>
        <end position="324"/>
    </location>
</feature>
<feature type="transmembrane region" description="Helical" evidence="1">
    <location>
        <begin position="115"/>
        <end position="134"/>
    </location>
</feature>
<accession>A0ABX1CRJ6</accession>
<evidence type="ECO:0000256" key="1">
    <source>
        <dbReference type="SAM" id="Phobius"/>
    </source>
</evidence>
<evidence type="ECO:0000313" key="3">
    <source>
        <dbReference type="Proteomes" id="UP000732399"/>
    </source>
</evidence>
<feature type="transmembrane region" description="Helical" evidence="1">
    <location>
        <begin position="269"/>
        <end position="299"/>
    </location>
</feature>
<evidence type="ECO:0000313" key="2">
    <source>
        <dbReference type="EMBL" id="NJR79278.1"/>
    </source>
</evidence>
<gene>
    <name evidence="2" type="ORF">HBH26_11855</name>
</gene>
<comment type="caution">
    <text evidence="2">The sequence shown here is derived from an EMBL/GenBank/DDBJ whole genome shotgun (WGS) entry which is preliminary data.</text>
</comment>
<feature type="transmembrane region" description="Helical" evidence="1">
    <location>
        <begin position="226"/>
        <end position="249"/>
    </location>
</feature>
<feature type="transmembrane region" description="Helical" evidence="1">
    <location>
        <begin position="330"/>
        <end position="347"/>
    </location>
</feature>
<keyword evidence="1" id="KW-0472">Membrane</keyword>
<feature type="transmembrane region" description="Helical" evidence="1">
    <location>
        <begin position="146"/>
        <end position="162"/>
    </location>
</feature>
<dbReference type="EMBL" id="JAAVJH010000006">
    <property type="protein sequence ID" value="NJR79278.1"/>
    <property type="molecule type" value="Genomic_DNA"/>
</dbReference>
<keyword evidence="3" id="KW-1185">Reference proteome</keyword>
<reference evidence="2 3" key="1">
    <citation type="submission" date="2020-03" db="EMBL/GenBank/DDBJ databases">
        <authorList>
            <person name="Wang L."/>
            <person name="He N."/>
            <person name="Li Y."/>
            <person name="Fang Y."/>
            <person name="Zhang F."/>
        </authorList>
    </citation>
    <scope>NUCLEOTIDE SEQUENCE [LARGE SCALE GENOMIC DNA]</scope>
    <source>
        <strain evidence="2 3">36D10-4-7</strain>
    </source>
</reference>
<evidence type="ECO:0008006" key="4">
    <source>
        <dbReference type="Google" id="ProtNLM"/>
    </source>
</evidence>
<name>A0ABX1CRJ6_9SPHN</name>
<dbReference type="Proteomes" id="UP000732399">
    <property type="component" value="Unassembled WGS sequence"/>
</dbReference>
<sequence length="376" mass="39767">MVRPVAPLWLARPSRFAGLERPTARVVALLAALLVLLSFTALVGAAPPPVEGPVATADDRADVLLYDTIVEQVRHGADYYVVAAQEMRRSDYPLRPFVTMRLPTLAVVQAHLPPFATTALLYALVVAVTAAWYARLRGPLPRRAPRLLAAVLLLAGVAPFVQRDLLAFHEVWAGLLIALSLALRRPGHATAAIAMGLSAMLIRETAALYAGVMLAGALLGGRRGEALGWTAALAVLAAAVAAHAAAVATVTGPFDPTSPGWAGLLGYGFFVRAMTALTALAVLPAWIAAPLVPLALIGWASWRDPLALRVLTTLAGYALLLALFARVDTYYWGMMAAPLLLVGLAFAPDGVRDLRRAAGARRRITVTRGLRGEAGR</sequence>
<keyword evidence="1" id="KW-1133">Transmembrane helix</keyword>
<proteinExistence type="predicted"/>